<evidence type="ECO:0000313" key="13">
    <source>
        <dbReference type="EMBL" id="SFI72054.1"/>
    </source>
</evidence>
<gene>
    <name evidence="13" type="ORF">SAMN03080618_01205</name>
</gene>
<keyword evidence="7" id="KW-0653">Protein transport</keyword>
<feature type="domain" description="TonB C-terminal" evidence="12">
    <location>
        <begin position="250"/>
        <end position="340"/>
    </location>
</feature>
<dbReference type="AlphaFoldDB" id="A0A1I3KI12"/>
<feature type="compositionally biased region" description="Basic and acidic residues" evidence="10">
    <location>
        <begin position="196"/>
        <end position="208"/>
    </location>
</feature>
<keyword evidence="4" id="KW-1003">Cell membrane</keyword>
<dbReference type="NCBIfam" id="TIGR01352">
    <property type="entry name" value="tonB_Cterm"/>
    <property type="match status" value="1"/>
</dbReference>
<comment type="subcellular location">
    <subcellularLocation>
        <location evidence="1">Cell inner membrane</location>
        <topology evidence="1">Single-pass membrane protein</topology>
        <orientation evidence="1">Periplasmic side</orientation>
    </subcellularLocation>
</comment>
<keyword evidence="8 11" id="KW-1133">Transmembrane helix</keyword>
<reference evidence="14" key="1">
    <citation type="submission" date="2016-10" db="EMBL/GenBank/DDBJ databases">
        <authorList>
            <person name="Varghese N."/>
            <person name="Submissions S."/>
        </authorList>
    </citation>
    <scope>NUCLEOTIDE SEQUENCE [LARGE SCALE GENOMIC DNA]</scope>
    <source>
        <strain evidence="14">DSM 21857</strain>
    </source>
</reference>
<organism evidence="13 14">
    <name type="scientific">Aquamicrobium aerolatum DSM 21857</name>
    <dbReference type="NCBI Taxonomy" id="1121003"/>
    <lineage>
        <taxon>Bacteria</taxon>
        <taxon>Pseudomonadati</taxon>
        <taxon>Pseudomonadota</taxon>
        <taxon>Alphaproteobacteria</taxon>
        <taxon>Hyphomicrobiales</taxon>
        <taxon>Phyllobacteriaceae</taxon>
        <taxon>Aerobium</taxon>
    </lineage>
</organism>
<dbReference type="GO" id="GO:0098797">
    <property type="term" value="C:plasma membrane protein complex"/>
    <property type="evidence" value="ECO:0007669"/>
    <property type="project" value="TreeGrafter"/>
</dbReference>
<evidence type="ECO:0000256" key="5">
    <source>
        <dbReference type="ARBA" id="ARBA00022519"/>
    </source>
</evidence>
<dbReference type="PANTHER" id="PTHR33446:SF2">
    <property type="entry name" value="PROTEIN TONB"/>
    <property type="match status" value="1"/>
</dbReference>
<evidence type="ECO:0000256" key="10">
    <source>
        <dbReference type="SAM" id="MobiDB-lite"/>
    </source>
</evidence>
<sequence>MNCPADIAWSNQLRRTSGRQIALWCTAAFIMTTAHAGAAWLALRAPEEPVIQIAGGPAIEVDLAALGFTEVDQVSSGDIAEAVEPVHAEPVESAQPDVVEAIDVTEAVEPVIAKPVEVAVSRLAEAASEVEVAALSPVENEAIVVPESVIPVQQEIVEPVDEIELEVAALVHVPLPTNRPEAPKKVEQQAKPQPKPKQEVTRQRERRPAASGNSGQNNADTRRGTAQGSAQGRAANQNTGNQRASEVGNAAVSNYPGQVARKLTRAARSTRARDRGEVLVSFTVSRNGSVSGVRIARGSGSQQLDQAALATVNRAAPFPPIPEASGRANWTFSLPIAFSR</sequence>
<evidence type="ECO:0000256" key="8">
    <source>
        <dbReference type="ARBA" id="ARBA00022989"/>
    </source>
</evidence>
<dbReference type="PANTHER" id="PTHR33446">
    <property type="entry name" value="PROTEIN TONB-RELATED"/>
    <property type="match status" value="1"/>
</dbReference>
<proteinExistence type="inferred from homology"/>
<dbReference type="InterPro" id="IPR051045">
    <property type="entry name" value="TonB-dependent_transducer"/>
</dbReference>
<dbReference type="STRING" id="1121003.SAMN03080618_01205"/>
<keyword evidence="9 11" id="KW-0472">Membrane</keyword>
<dbReference type="SUPFAM" id="SSF74653">
    <property type="entry name" value="TolA/TonB C-terminal domain"/>
    <property type="match status" value="1"/>
</dbReference>
<feature type="transmembrane region" description="Helical" evidence="11">
    <location>
        <begin position="21"/>
        <end position="43"/>
    </location>
</feature>
<dbReference type="EMBL" id="FORF01000005">
    <property type="protein sequence ID" value="SFI72054.1"/>
    <property type="molecule type" value="Genomic_DNA"/>
</dbReference>
<comment type="similarity">
    <text evidence="2">Belongs to the TonB family.</text>
</comment>
<dbReference type="RefSeq" id="WP_091519803.1">
    <property type="nucleotide sequence ID" value="NZ_FORF01000005.1"/>
</dbReference>
<evidence type="ECO:0000256" key="4">
    <source>
        <dbReference type="ARBA" id="ARBA00022475"/>
    </source>
</evidence>
<dbReference type="InterPro" id="IPR006260">
    <property type="entry name" value="TonB/TolA_C"/>
</dbReference>
<evidence type="ECO:0000256" key="2">
    <source>
        <dbReference type="ARBA" id="ARBA00006555"/>
    </source>
</evidence>
<dbReference type="PROSITE" id="PS52015">
    <property type="entry name" value="TONB_CTD"/>
    <property type="match status" value="1"/>
</dbReference>
<feature type="compositionally biased region" description="Polar residues" evidence="10">
    <location>
        <begin position="211"/>
        <end position="244"/>
    </location>
</feature>
<dbReference type="GO" id="GO:0031992">
    <property type="term" value="F:energy transducer activity"/>
    <property type="evidence" value="ECO:0007669"/>
    <property type="project" value="TreeGrafter"/>
</dbReference>
<feature type="region of interest" description="Disordered" evidence="10">
    <location>
        <begin position="176"/>
        <end position="253"/>
    </location>
</feature>
<keyword evidence="3" id="KW-0813">Transport</keyword>
<evidence type="ECO:0000256" key="9">
    <source>
        <dbReference type="ARBA" id="ARBA00023136"/>
    </source>
</evidence>
<evidence type="ECO:0000256" key="11">
    <source>
        <dbReference type="SAM" id="Phobius"/>
    </source>
</evidence>
<evidence type="ECO:0000256" key="6">
    <source>
        <dbReference type="ARBA" id="ARBA00022692"/>
    </source>
</evidence>
<evidence type="ECO:0000313" key="14">
    <source>
        <dbReference type="Proteomes" id="UP000242763"/>
    </source>
</evidence>
<keyword evidence="5" id="KW-0997">Cell inner membrane</keyword>
<evidence type="ECO:0000256" key="1">
    <source>
        <dbReference type="ARBA" id="ARBA00004383"/>
    </source>
</evidence>
<dbReference type="GO" id="GO:0015031">
    <property type="term" value="P:protein transport"/>
    <property type="evidence" value="ECO:0007669"/>
    <property type="project" value="UniProtKB-KW"/>
</dbReference>
<protein>
    <submittedName>
        <fullName evidence="13">Protein TonB</fullName>
    </submittedName>
</protein>
<evidence type="ECO:0000259" key="12">
    <source>
        <dbReference type="PROSITE" id="PS52015"/>
    </source>
</evidence>
<keyword evidence="6 11" id="KW-0812">Transmembrane</keyword>
<evidence type="ECO:0000256" key="7">
    <source>
        <dbReference type="ARBA" id="ARBA00022927"/>
    </source>
</evidence>
<keyword evidence="14" id="KW-1185">Reference proteome</keyword>
<accession>A0A1I3KI12</accession>
<dbReference type="Gene3D" id="3.30.1150.10">
    <property type="match status" value="1"/>
</dbReference>
<dbReference type="Proteomes" id="UP000242763">
    <property type="component" value="Unassembled WGS sequence"/>
</dbReference>
<name>A0A1I3KI12_9HYPH</name>
<dbReference type="Pfam" id="PF03544">
    <property type="entry name" value="TonB_C"/>
    <property type="match status" value="1"/>
</dbReference>
<evidence type="ECO:0000256" key="3">
    <source>
        <dbReference type="ARBA" id="ARBA00022448"/>
    </source>
</evidence>
<dbReference type="GO" id="GO:0055085">
    <property type="term" value="P:transmembrane transport"/>
    <property type="evidence" value="ECO:0007669"/>
    <property type="project" value="InterPro"/>
</dbReference>
<dbReference type="InterPro" id="IPR037682">
    <property type="entry name" value="TonB_C"/>
</dbReference>
<dbReference type="OrthoDB" id="8448705at2"/>